<sequence length="351" mass="35441">MLLWSIFLLGVAFGVAARLGRFCLLRGLRQQLCLDGEVAPGQAPALQAFALALAVALLASQGLHALGLVDLGQAALARARFSVLAVLTGGILFGVGMVLARACGARSLVLLAGGNLRALVTLVFLALGAQLAMTGVLTPWRQWLQALAPVALPHATLAGYLQAGVLGPAPATLVPALLLLVYALLRPALRQSPPQLVGALVIGLLVAAGWWITAHIGVDEFEPAKLSSLSFVGPIAESLLYLQLSVGRDMNIGLALTAGVLAGALVAGVLAGALVAALAGRTARWEGFDSTERLAASAGGGLLMGFGGVLAAGCSIGQGLTGLSTLSFASLPAVAGIVLGALAALAQQRQR</sequence>
<feature type="transmembrane region" description="Helical" evidence="9">
    <location>
        <begin position="45"/>
        <end position="69"/>
    </location>
</feature>
<proteinExistence type="inferred from homology"/>
<feature type="transmembrane region" description="Helical" evidence="9">
    <location>
        <begin position="167"/>
        <end position="185"/>
    </location>
</feature>
<keyword evidence="4" id="KW-0997">Cell inner membrane</keyword>
<evidence type="ECO:0000256" key="7">
    <source>
        <dbReference type="ARBA" id="ARBA00023136"/>
    </source>
</evidence>
<dbReference type="Pfam" id="PF04143">
    <property type="entry name" value="Sulf_transp"/>
    <property type="match status" value="1"/>
</dbReference>
<reference evidence="10 11" key="1">
    <citation type="journal article" date="2013" name="Int. J. Syst. Evol. Microbiol.">
        <title>Comamonas guangdongensis sp. nov., isolated from subterranean forest sediment, and emended description of the genus Comamonas.</title>
        <authorList>
            <person name="Zhang J."/>
            <person name="Wang Y."/>
            <person name="Zhou S."/>
            <person name="Wu C."/>
            <person name="He J."/>
            <person name="Li F."/>
        </authorList>
    </citation>
    <scope>NUCLEOTIDE SEQUENCE [LARGE SCALE GENOMIC DNA]</scope>
    <source>
        <strain evidence="10 11">CCTCC AB2011133</strain>
    </source>
</reference>
<evidence type="ECO:0000313" key="10">
    <source>
        <dbReference type="EMBL" id="MEX8191563.1"/>
    </source>
</evidence>
<feature type="transmembrane region" description="Helical" evidence="9">
    <location>
        <begin position="300"/>
        <end position="320"/>
    </location>
</feature>
<keyword evidence="3" id="KW-1003">Cell membrane</keyword>
<evidence type="ECO:0000256" key="3">
    <source>
        <dbReference type="ARBA" id="ARBA00022475"/>
    </source>
</evidence>
<evidence type="ECO:0000256" key="6">
    <source>
        <dbReference type="ARBA" id="ARBA00022989"/>
    </source>
</evidence>
<gene>
    <name evidence="10" type="ORF">AB6724_01770</name>
</gene>
<evidence type="ECO:0000313" key="11">
    <source>
        <dbReference type="Proteomes" id="UP001561046"/>
    </source>
</evidence>
<evidence type="ECO:0000256" key="8">
    <source>
        <dbReference type="ARBA" id="ARBA00035655"/>
    </source>
</evidence>
<dbReference type="PANTHER" id="PTHR30574:SF1">
    <property type="entry name" value="SULPHUR TRANSPORT DOMAIN-CONTAINING PROTEIN"/>
    <property type="match status" value="1"/>
</dbReference>
<evidence type="ECO:0000256" key="5">
    <source>
        <dbReference type="ARBA" id="ARBA00022692"/>
    </source>
</evidence>
<dbReference type="InterPro" id="IPR007272">
    <property type="entry name" value="Sulf_transp_TsuA/YedE"/>
</dbReference>
<comment type="similarity">
    <text evidence="8">Belongs to the TsuA/YedE (TC 9.B.102) family.</text>
</comment>
<comment type="caution">
    <text evidence="10">The sequence shown here is derived from an EMBL/GenBank/DDBJ whole genome shotgun (WGS) entry which is preliminary data.</text>
</comment>
<evidence type="ECO:0000256" key="4">
    <source>
        <dbReference type="ARBA" id="ARBA00022519"/>
    </source>
</evidence>
<evidence type="ECO:0000256" key="1">
    <source>
        <dbReference type="ARBA" id="ARBA00004429"/>
    </source>
</evidence>
<keyword evidence="2" id="KW-0813">Transport</keyword>
<keyword evidence="11" id="KW-1185">Reference proteome</keyword>
<feature type="transmembrane region" description="Helical" evidence="9">
    <location>
        <begin position="108"/>
        <end position="131"/>
    </location>
</feature>
<keyword evidence="5 9" id="KW-0812">Transmembrane</keyword>
<accession>A0ABV3ZPN5</accession>
<feature type="transmembrane region" description="Helical" evidence="9">
    <location>
        <begin position="197"/>
        <end position="218"/>
    </location>
</feature>
<dbReference type="Proteomes" id="UP001561046">
    <property type="component" value="Unassembled WGS sequence"/>
</dbReference>
<feature type="transmembrane region" description="Helical" evidence="9">
    <location>
        <begin position="81"/>
        <end position="102"/>
    </location>
</feature>
<keyword evidence="7 9" id="KW-0472">Membrane</keyword>
<dbReference type="RefSeq" id="WP_369336789.1">
    <property type="nucleotide sequence ID" value="NZ_JBFYGN010000002.1"/>
</dbReference>
<evidence type="ECO:0000256" key="9">
    <source>
        <dbReference type="SAM" id="Phobius"/>
    </source>
</evidence>
<comment type="subcellular location">
    <subcellularLocation>
        <location evidence="1">Cell inner membrane</location>
        <topology evidence="1">Multi-pass membrane protein</topology>
    </subcellularLocation>
</comment>
<name>A0ABV3ZPN5_9BURK</name>
<organism evidence="10 11">
    <name type="scientific">Comamonas guangdongensis</name>
    <dbReference type="NCBI Taxonomy" id="510515"/>
    <lineage>
        <taxon>Bacteria</taxon>
        <taxon>Pseudomonadati</taxon>
        <taxon>Pseudomonadota</taxon>
        <taxon>Betaproteobacteria</taxon>
        <taxon>Burkholderiales</taxon>
        <taxon>Comamonadaceae</taxon>
        <taxon>Comamonas</taxon>
    </lineage>
</organism>
<evidence type="ECO:0000256" key="2">
    <source>
        <dbReference type="ARBA" id="ARBA00022448"/>
    </source>
</evidence>
<protein>
    <submittedName>
        <fullName evidence="10">YeeE/YedE thiosulfate transporter family protein</fullName>
    </submittedName>
</protein>
<feature type="transmembrane region" description="Helical" evidence="9">
    <location>
        <begin position="326"/>
        <end position="346"/>
    </location>
</feature>
<dbReference type="EMBL" id="JBFYGN010000002">
    <property type="protein sequence ID" value="MEX8191563.1"/>
    <property type="molecule type" value="Genomic_DNA"/>
</dbReference>
<keyword evidence="6 9" id="KW-1133">Transmembrane helix</keyword>
<feature type="transmembrane region" description="Helical" evidence="9">
    <location>
        <begin position="252"/>
        <end position="279"/>
    </location>
</feature>
<dbReference type="PANTHER" id="PTHR30574">
    <property type="entry name" value="INNER MEMBRANE PROTEIN YEDE"/>
    <property type="match status" value="1"/>
</dbReference>